<evidence type="ECO:0000256" key="4">
    <source>
        <dbReference type="ARBA" id="ARBA00018339"/>
    </source>
</evidence>
<feature type="compositionally biased region" description="Basic and acidic residues" evidence="7">
    <location>
        <begin position="267"/>
        <end position="283"/>
    </location>
</feature>
<dbReference type="GO" id="GO:0000027">
    <property type="term" value="P:ribosomal large subunit assembly"/>
    <property type="evidence" value="ECO:0007669"/>
    <property type="project" value="TreeGrafter"/>
</dbReference>
<dbReference type="GO" id="GO:0005654">
    <property type="term" value="C:nucleoplasm"/>
    <property type="evidence" value="ECO:0007669"/>
    <property type="project" value="UniProtKB-SubCell"/>
</dbReference>
<feature type="compositionally biased region" description="Polar residues" evidence="7">
    <location>
        <begin position="228"/>
        <end position="238"/>
    </location>
</feature>
<dbReference type="Proteomes" id="UP000789375">
    <property type="component" value="Unassembled WGS sequence"/>
</dbReference>
<feature type="region of interest" description="Disordered" evidence="7">
    <location>
        <begin position="1"/>
        <end position="22"/>
    </location>
</feature>
<dbReference type="EMBL" id="CAJVPP010002760">
    <property type="protein sequence ID" value="CAG8610758.1"/>
    <property type="molecule type" value="Genomic_DNA"/>
</dbReference>
<keyword evidence="9" id="KW-1185">Reference proteome</keyword>
<feature type="non-terminal residue" evidence="8">
    <location>
        <position position="1"/>
    </location>
</feature>
<evidence type="ECO:0000313" key="8">
    <source>
        <dbReference type="EMBL" id="CAG8610758.1"/>
    </source>
</evidence>
<dbReference type="GO" id="GO:0005730">
    <property type="term" value="C:nucleolus"/>
    <property type="evidence" value="ECO:0007669"/>
    <property type="project" value="UniProtKB-SubCell"/>
</dbReference>
<accession>A0A9N9CSS6</accession>
<evidence type="ECO:0000313" key="9">
    <source>
        <dbReference type="Proteomes" id="UP000789375"/>
    </source>
</evidence>
<dbReference type="PANTHER" id="PTHR14211">
    <property type="entry name" value="GLIOMA SUPPRESSOR CANDIDATE REGION GENE 2"/>
    <property type="match status" value="1"/>
</dbReference>
<reference evidence="8" key="1">
    <citation type="submission" date="2021-06" db="EMBL/GenBank/DDBJ databases">
        <authorList>
            <person name="Kallberg Y."/>
            <person name="Tangrot J."/>
            <person name="Rosling A."/>
        </authorList>
    </citation>
    <scope>NUCLEOTIDE SEQUENCE</scope>
    <source>
        <strain evidence="8">87-6 pot B 2015</strain>
    </source>
</reference>
<dbReference type="PIRSF" id="PIRSF017302">
    <property type="entry name" value="Gltscr2"/>
    <property type="match status" value="1"/>
</dbReference>
<comment type="subcellular location">
    <subcellularLocation>
        <location evidence="1">Nucleus</location>
        <location evidence="1">Nucleolus</location>
    </subcellularLocation>
    <subcellularLocation>
        <location evidence="2">Nucleus</location>
        <location evidence="2">Nucleoplasm</location>
    </subcellularLocation>
</comment>
<evidence type="ECO:0000256" key="5">
    <source>
        <dbReference type="ARBA" id="ARBA00022517"/>
    </source>
</evidence>
<feature type="compositionally biased region" description="Basic and acidic residues" evidence="7">
    <location>
        <begin position="249"/>
        <end position="260"/>
    </location>
</feature>
<dbReference type="GO" id="GO:0006364">
    <property type="term" value="P:rRNA processing"/>
    <property type="evidence" value="ECO:0007669"/>
    <property type="project" value="TreeGrafter"/>
</dbReference>
<keyword evidence="5" id="KW-0690">Ribosome biogenesis</keyword>
<evidence type="ECO:0000256" key="1">
    <source>
        <dbReference type="ARBA" id="ARBA00004604"/>
    </source>
</evidence>
<keyword evidence="6" id="KW-0539">Nucleus</keyword>
<feature type="region of interest" description="Disordered" evidence="7">
    <location>
        <begin position="146"/>
        <end position="176"/>
    </location>
</feature>
<evidence type="ECO:0000256" key="2">
    <source>
        <dbReference type="ARBA" id="ARBA00004642"/>
    </source>
</evidence>
<organism evidence="8 9">
    <name type="scientific">Funneliformis mosseae</name>
    <name type="common">Endomycorrhizal fungus</name>
    <name type="synonym">Glomus mosseae</name>
    <dbReference type="NCBI Taxonomy" id="27381"/>
    <lineage>
        <taxon>Eukaryota</taxon>
        <taxon>Fungi</taxon>
        <taxon>Fungi incertae sedis</taxon>
        <taxon>Mucoromycota</taxon>
        <taxon>Glomeromycotina</taxon>
        <taxon>Glomeromycetes</taxon>
        <taxon>Glomerales</taxon>
        <taxon>Glomeraceae</taxon>
        <taxon>Funneliformis</taxon>
    </lineage>
</organism>
<comment type="caution">
    <text evidence="8">The sequence shown here is derived from an EMBL/GenBank/DDBJ whole genome shotgun (WGS) entry which is preliminary data.</text>
</comment>
<evidence type="ECO:0000256" key="7">
    <source>
        <dbReference type="SAM" id="MobiDB-lite"/>
    </source>
</evidence>
<dbReference type="InterPro" id="IPR011687">
    <property type="entry name" value="Nop53/GLTSCR2"/>
</dbReference>
<dbReference type="GO" id="GO:0008097">
    <property type="term" value="F:5S rRNA binding"/>
    <property type="evidence" value="ECO:0007669"/>
    <property type="project" value="TreeGrafter"/>
</dbReference>
<comment type="similarity">
    <text evidence="3">Belongs to the NOP53 family.</text>
</comment>
<dbReference type="PANTHER" id="PTHR14211:SF7">
    <property type="entry name" value="RIBOSOME BIOGENESIS PROTEIN NOP53"/>
    <property type="match status" value="1"/>
</dbReference>
<feature type="compositionally biased region" description="Acidic residues" evidence="7">
    <location>
        <begin position="239"/>
        <end position="248"/>
    </location>
</feature>
<name>A0A9N9CSS6_FUNMO</name>
<evidence type="ECO:0000256" key="3">
    <source>
        <dbReference type="ARBA" id="ARBA00008838"/>
    </source>
</evidence>
<evidence type="ECO:0000256" key="6">
    <source>
        <dbReference type="ARBA" id="ARBA00023242"/>
    </source>
</evidence>
<gene>
    <name evidence="8" type="ORF">FMOSSE_LOCUS9446</name>
</gene>
<protein>
    <recommendedName>
        <fullName evidence="4">Ribosome biogenesis protein NOP53</fullName>
    </recommendedName>
</protein>
<proteinExistence type="inferred from homology"/>
<sequence>MTSIISTKPTRKSQSSRKGKKAWRKNVNITDLEKTLEGIRAEERTFGFVFYEKIFTIDTTGDINIKRKISKRFAKLKIDQILEDRSKIPAIISKTTKKNKNGKNSKIRSEKMTKPKNLVEVVQGSIPTEALLRTVEYDVWDDEIKSQDDNDNYLHPAKKRKVKPPPTINIKPPDTIPVVHVPHPGASYNPTFEDHQALLKIAHEEEVVKLHQKQKLQSQFPVLSEALSSVDNDQNDGNSSEDEVEDYEENGKETIKQVKNERKKSRTERNREKRNFAKLKEEQEKKAKKEFRKELVKLSEIIQSVEREHTEREKQQVEKMKAAEEKSKLPLKKIGKYPIQLQEELSGSLRTLKPEGNLFRDRMVSLEERNIVEPRVK</sequence>
<feature type="compositionally biased region" description="Basic residues" evidence="7">
    <location>
        <begin position="9"/>
        <end position="22"/>
    </location>
</feature>
<dbReference type="Pfam" id="PF07767">
    <property type="entry name" value="Nop53"/>
    <property type="match status" value="1"/>
</dbReference>
<feature type="region of interest" description="Disordered" evidence="7">
    <location>
        <begin position="228"/>
        <end position="283"/>
    </location>
</feature>
<dbReference type="AlphaFoldDB" id="A0A9N9CSS6"/>